<keyword evidence="2" id="KW-1185">Reference proteome</keyword>
<gene>
    <name evidence="1" type="ORF">ACH5RR_032224</name>
</gene>
<organism evidence="1 2">
    <name type="scientific">Cinchona calisaya</name>
    <dbReference type="NCBI Taxonomy" id="153742"/>
    <lineage>
        <taxon>Eukaryota</taxon>
        <taxon>Viridiplantae</taxon>
        <taxon>Streptophyta</taxon>
        <taxon>Embryophyta</taxon>
        <taxon>Tracheophyta</taxon>
        <taxon>Spermatophyta</taxon>
        <taxon>Magnoliopsida</taxon>
        <taxon>eudicotyledons</taxon>
        <taxon>Gunneridae</taxon>
        <taxon>Pentapetalae</taxon>
        <taxon>asterids</taxon>
        <taxon>lamiids</taxon>
        <taxon>Gentianales</taxon>
        <taxon>Rubiaceae</taxon>
        <taxon>Cinchonoideae</taxon>
        <taxon>Cinchoneae</taxon>
        <taxon>Cinchona</taxon>
    </lineage>
</organism>
<evidence type="ECO:0000313" key="2">
    <source>
        <dbReference type="Proteomes" id="UP001630127"/>
    </source>
</evidence>
<evidence type="ECO:0000313" key="1">
    <source>
        <dbReference type="EMBL" id="KAL3506842.1"/>
    </source>
</evidence>
<protein>
    <submittedName>
        <fullName evidence="1">Uncharacterized protein</fullName>
    </submittedName>
</protein>
<dbReference type="EMBL" id="JBJUIK010000013">
    <property type="protein sequence ID" value="KAL3506842.1"/>
    <property type="molecule type" value="Genomic_DNA"/>
</dbReference>
<proteinExistence type="predicted"/>
<name>A0ABD2YKJ9_9GENT</name>
<comment type="caution">
    <text evidence="1">The sequence shown here is derived from an EMBL/GenBank/DDBJ whole genome shotgun (WGS) entry which is preliminary data.</text>
</comment>
<reference evidence="1 2" key="1">
    <citation type="submission" date="2024-11" db="EMBL/GenBank/DDBJ databases">
        <title>A near-complete genome assembly of Cinchona calisaya.</title>
        <authorList>
            <person name="Lian D.C."/>
            <person name="Zhao X.W."/>
            <person name="Wei L."/>
        </authorList>
    </citation>
    <scope>NUCLEOTIDE SEQUENCE [LARGE SCALE GENOMIC DNA]</scope>
    <source>
        <tissue evidence="1">Nenye</tissue>
    </source>
</reference>
<dbReference type="Proteomes" id="UP001630127">
    <property type="component" value="Unassembled WGS sequence"/>
</dbReference>
<dbReference type="AlphaFoldDB" id="A0ABD2YKJ9"/>
<sequence>MRKKRKFALNALKKELENRYSDEIEKLRQGSAQVLKDLELVVSRPLDNPKLCRAQLGFMDVVKFVNHQMSNHSLDFFNSTIYNPSVTKATIDALGDLFRAA</sequence>
<accession>A0ABD2YKJ9</accession>